<dbReference type="Pfam" id="PF07660">
    <property type="entry name" value="STN"/>
    <property type="match status" value="1"/>
</dbReference>
<evidence type="ECO:0000313" key="9">
    <source>
        <dbReference type="EMBL" id="TJY67133.1"/>
    </source>
</evidence>
<evidence type="ECO:0000256" key="1">
    <source>
        <dbReference type="ARBA" id="ARBA00004370"/>
    </source>
</evidence>
<comment type="subcellular location">
    <subcellularLocation>
        <location evidence="1">Membrane</location>
    </subcellularLocation>
</comment>
<keyword evidence="10" id="KW-1185">Reference proteome</keyword>
<dbReference type="GO" id="GO:0009306">
    <property type="term" value="P:protein secretion"/>
    <property type="evidence" value="ECO:0007669"/>
    <property type="project" value="InterPro"/>
</dbReference>
<protein>
    <submittedName>
        <fullName evidence="9">General secretion pathway protein GspD</fullName>
    </submittedName>
</protein>
<dbReference type="GO" id="GO:0015627">
    <property type="term" value="C:type II protein secretion system complex"/>
    <property type="evidence" value="ECO:0007669"/>
    <property type="project" value="TreeGrafter"/>
</dbReference>
<evidence type="ECO:0000256" key="3">
    <source>
        <dbReference type="ARBA" id="ARBA00022729"/>
    </source>
</evidence>
<dbReference type="AlphaFoldDB" id="A0A4U0H5T5"/>
<dbReference type="GO" id="GO:0019867">
    <property type="term" value="C:outer membrane"/>
    <property type="evidence" value="ECO:0007669"/>
    <property type="project" value="InterPro"/>
</dbReference>
<dbReference type="Gene3D" id="3.55.50.30">
    <property type="match status" value="1"/>
</dbReference>
<dbReference type="PANTHER" id="PTHR30332:SF24">
    <property type="entry name" value="SECRETIN GSPD-RELATED"/>
    <property type="match status" value="1"/>
</dbReference>
<reference evidence="9 10" key="1">
    <citation type="submission" date="2019-04" db="EMBL/GenBank/DDBJ databases">
        <title>Sphingobacterium olei sp. nov., isolated from oil-contaminated soil.</title>
        <authorList>
            <person name="Liu B."/>
        </authorList>
    </citation>
    <scope>NUCLEOTIDE SEQUENCE [LARGE SCALE GENOMIC DNA]</scope>
    <source>
        <strain evidence="9 10">Y3L14</strain>
    </source>
</reference>
<dbReference type="Pfam" id="PF00263">
    <property type="entry name" value="Secretin"/>
    <property type="match status" value="1"/>
</dbReference>
<keyword evidence="5" id="KW-0998">Cell outer membrane</keyword>
<name>A0A4U0H5T5_9SPHI</name>
<dbReference type="PANTHER" id="PTHR30332">
    <property type="entry name" value="PROBABLE GENERAL SECRETION PATHWAY PROTEIN D"/>
    <property type="match status" value="1"/>
</dbReference>
<dbReference type="InterPro" id="IPR050810">
    <property type="entry name" value="Bact_Secretion_Sys_Channel"/>
</dbReference>
<comment type="similarity">
    <text evidence="6">Belongs to the bacterial secretin family.</text>
</comment>
<dbReference type="InterPro" id="IPR004846">
    <property type="entry name" value="T2SS/T3SS_dom"/>
</dbReference>
<gene>
    <name evidence="9" type="ORF">FAZ19_05770</name>
</gene>
<accession>A0A4U0H5T5</accession>
<evidence type="ECO:0000259" key="8">
    <source>
        <dbReference type="Pfam" id="PF07660"/>
    </source>
</evidence>
<keyword evidence="2" id="KW-0813">Transport</keyword>
<sequence>MEQRLNALSYSVPGLQEKVKLSVSGASLQEFVRALAESNGLNINIDPNINHQIVNNFQGETALNVLLFLSKTYQLDINVIGSILSISAMRNAAPVIPKREIKASYNAADNTLSYELNNDTLANVAKKIGEISGRNVVVPVSLQGKTVSGYMTASPFDVALEKLAYANSLRYHQTTDGIYLFESLVPGEELFINDSQETAVRYRGNSTQGMGGQQPGMGGMQQGGGNFTVYKQGNSGPQGKLFTIQATRSSLIDLIKRAAEDAGINYFIYSDIQGQVSTSVKDITFDSFLSSIFQGTPYTYRIENGTYLIGDRKVEGLRSSKIIHVKNRSIDTLVAMIPMDWKRDVEIKEFKEQNMLLLSGSGPQINEIENLINKLDRLVPMVLIEVTLMDIRKGTTVETGITAGVSDSINTGGTLLSGMDFTFGAGSINRFLSQIGNNNSFNLGRVAPSFYVTLKALEANENVEMRSVPKLSTLNGHEASLSIGSKRYYRTQTQNVIPSLQSQNIITEQFTEVEANLQIDIRPVVSADDQITLNIKVDITDFIGTPAENRPPPTSTSKFESIIRARNEDMIVLGGIERLENSDSGSGIPILSRIPVLRWIFSSKKKTMNKVVSVVFIKPTIIY</sequence>
<dbReference type="OrthoDB" id="9816579at2"/>
<evidence type="ECO:0000256" key="4">
    <source>
        <dbReference type="ARBA" id="ARBA00023136"/>
    </source>
</evidence>
<comment type="caution">
    <text evidence="9">The sequence shown here is derived from an EMBL/GenBank/DDBJ whole genome shotgun (WGS) entry which is preliminary data.</text>
</comment>
<feature type="domain" description="Type II/III secretion system secretin-like" evidence="7">
    <location>
        <begin position="456"/>
        <end position="622"/>
    </location>
</feature>
<dbReference type="Proteomes" id="UP000309872">
    <property type="component" value="Unassembled WGS sequence"/>
</dbReference>
<organism evidence="9 10">
    <name type="scientific">Sphingobacterium alkalisoli</name>
    <dbReference type="NCBI Taxonomy" id="1874115"/>
    <lineage>
        <taxon>Bacteria</taxon>
        <taxon>Pseudomonadati</taxon>
        <taxon>Bacteroidota</taxon>
        <taxon>Sphingobacteriia</taxon>
        <taxon>Sphingobacteriales</taxon>
        <taxon>Sphingobacteriaceae</taxon>
        <taxon>Sphingobacterium</taxon>
    </lineage>
</organism>
<dbReference type="EMBL" id="SUKA01000002">
    <property type="protein sequence ID" value="TJY67133.1"/>
    <property type="molecule type" value="Genomic_DNA"/>
</dbReference>
<evidence type="ECO:0000256" key="5">
    <source>
        <dbReference type="ARBA" id="ARBA00023237"/>
    </source>
</evidence>
<dbReference type="Gene3D" id="3.30.1370.130">
    <property type="match status" value="1"/>
</dbReference>
<dbReference type="InterPro" id="IPR001775">
    <property type="entry name" value="GspD/PilQ"/>
</dbReference>
<keyword evidence="4" id="KW-0472">Membrane</keyword>
<keyword evidence="3" id="KW-0732">Signal</keyword>
<evidence type="ECO:0000256" key="6">
    <source>
        <dbReference type="RuleBase" id="RU004003"/>
    </source>
</evidence>
<feature type="domain" description="Secretin/TonB short N-terminal" evidence="8">
    <location>
        <begin position="267"/>
        <end position="310"/>
    </location>
</feature>
<dbReference type="PRINTS" id="PR00811">
    <property type="entry name" value="BCTERIALGSPD"/>
</dbReference>
<evidence type="ECO:0000259" key="7">
    <source>
        <dbReference type="Pfam" id="PF00263"/>
    </source>
</evidence>
<proteinExistence type="inferred from homology"/>
<dbReference type="InterPro" id="IPR011662">
    <property type="entry name" value="Secretin/TonB_short_N"/>
</dbReference>
<evidence type="ECO:0000313" key="10">
    <source>
        <dbReference type="Proteomes" id="UP000309872"/>
    </source>
</evidence>
<evidence type="ECO:0000256" key="2">
    <source>
        <dbReference type="ARBA" id="ARBA00022448"/>
    </source>
</evidence>